<organism evidence="3 4">
    <name type="scientific">Diacronema lutheri</name>
    <name type="common">Unicellular marine alga</name>
    <name type="synonym">Monochrysis lutheri</name>
    <dbReference type="NCBI Taxonomy" id="2081491"/>
    <lineage>
        <taxon>Eukaryota</taxon>
        <taxon>Haptista</taxon>
        <taxon>Haptophyta</taxon>
        <taxon>Pavlovophyceae</taxon>
        <taxon>Pavlovales</taxon>
        <taxon>Pavlovaceae</taxon>
        <taxon>Diacronema</taxon>
    </lineage>
</organism>
<feature type="domain" description="Methyltransferase type 11" evidence="2">
    <location>
        <begin position="162"/>
        <end position="235"/>
    </location>
</feature>
<reference evidence="3" key="1">
    <citation type="submission" date="2021-05" db="EMBL/GenBank/DDBJ databases">
        <title>The genome of the haptophyte Pavlova lutheri (Diacronema luteri, Pavlovales) - a model for lipid biosynthesis in eukaryotic algae.</title>
        <authorList>
            <person name="Hulatt C.J."/>
            <person name="Posewitz M.C."/>
        </authorList>
    </citation>
    <scope>NUCLEOTIDE SEQUENCE</scope>
    <source>
        <strain evidence="3">NIVA-4/92</strain>
    </source>
</reference>
<sequence length="318" mass="34290">MGGKLLAPWLVSTLLFEPVVLAITSTSPSRRQLLVRGVAAGAAGALALGTPLAPARSAPPRPYPSAEDVRGELADADWSEGWPFSTSSFARVDESDDARFYAEPRLVYHVDDAAVRAIKRHYARVLQDAARGREAPLDVLDVASSWVSFLPPDIYQGDATASRVVGVGLNRDELAANPQLTEWQVQDLNVQPLMAWLPSASFDAALLTVSVDYLTKPRELFAEVARVLRPGAPFVVTFSDRVFFTKCVSHWTGRSDLDHIDAVGAYFQFAATADELRGGAASAAHLFDPAQAVRIDSAPRDGVDPVFVVAARRACAHP</sequence>
<evidence type="ECO:0000259" key="2">
    <source>
        <dbReference type="Pfam" id="PF08241"/>
    </source>
</evidence>
<dbReference type="PROSITE" id="PS51318">
    <property type="entry name" value="TAT"/>
    <property type="match status" value="1"/>
</dbReference>
<feature type="signal peptide" evidence="1">
    <location>
        <begin position="1"/>
        <end position="22"/>
    </location>
</feature>
<gene>
    <name evidence="3" type="ORF">KFE25_002984</name>
</gene>
<evidence type="ECO:0000313" key="3">
    <source>
        <dbReference type="EMBL" id="KAG8465677.1"/>
    </source>
</evidence>
<keyword evidence="4" id="KW-1185">Reference proteome</keyword>
<name>A0A8J5XPA4_DIALT</name>
<accession>A0A8J5XPA4</accession>
<dbReference type="InterPro" id="IPR006311">
    <property type="entry name" value="TAT_signal"/>
</dbReference>
<dbReference type="SUPFAM" id="SSF53335">
    <property type="entry name" value="S-adenosyl-L-methionine-dependent methyltransferases"/>
    <property type="match status" value="1"/>
</dbReference>
<dbReference type="InterPro" id="IPR029063">
    <property type="entry name" value="SAM-dependent_MTases_sf"/>
</dbReference>
<protein>
    <recommendedName>
        <fullName evidence="2">Methyltransferase type 11 domain-containing protein</fullName>
    </recommendedName>
</protein>
<feature type="chain" id="PRO_5035190371" description="Methyltransferase type 11 domain-containing protein" evidence="1">
    <location>
        <begin position="23"/>
        <end position="318"/>
    </location>
</feature>
<dbReference type="PANTHER" id="PTHR43036">
    <property type="entry name" value="OSJNBB0011N17.9 PROTEIN"/>
    <property type="match status" value="1"/>
</dbReference>
<keyword evidence="1" id="KW-0732">Signal</keyword>
<evidence type="ECO:0000256" key="1">
    <source>
        <dbReference type="SAM" id="SignalP"/>
    </source>
</evidence>
<evidence type="ECO:0000313" key="4">
    <source>
        <dbReference type="Proteomes" id="UP000751190"/>
    </source>
</evidence>
<dbReference type="PANTHER" id="PTHR43036:SF2">
    <property type="entry name" value="OS04G0481300 PROTEIN"/>
    <property type="match status" value="1"/>
</dbReference>
<dbReference type="InterPro" id="IPR013216">
    <property type="entry name" value="Methyltransf_11"/>
</dbReference>
<dbReference type="Pfam" id="PF08241">
    <property type="entry name" value="Methyltransf_11"/>
    <property type="match status" value="1"/>
</dbReference>
<dbReference type="OrthoDB" id="2013972at2759"/>
<proteinExistence type="predicted"/>
<dbReference type="GO" id="GO:0008757">
    <property type="term" value="F:S-adenosylmethionine-dependent methyltransferase activity"/>
    <property type="evidence" value="ECO:0007669"/>
    <property type="project" value="InterPro"/>
</dbReference>
<dbReference type="Proteomes" id="UP000751190">
    <property type="component" value="Unassembled WGS sequence"/>
</dbReference>
<dbReference type="Gene3D" id="3.40.50.150">
    <property type="entry name" value="Vaccinia Virus protein VP39"/>
    <property type="match status" value="1"/>
</dbReference>
<comment type="caution">
    <text evidence="3">The sequence shown here is derived from an EMBL/GenBank/DDBJ whole genome shotgun (WGS) entry which is preliminary data.</text>
</comment>
<dbReference type="EMBL" id="JAGTXO010000010">
    <property type="protein sequence ID" value="KAG8465677.1"/>
    <property type="molecule type" value="Genomic_DNA"/>
</dbReference>
<dbReference type="AlphaFoldDB" id="A0A8J5XPA4"/>
<dbReference type="OMA" id="MCTSWKS"/>